<dbReference type="Proteomes" id="UP000309550">
    <property type="component" value="Unassembled WGS sequence"/>
</dbReference>
<accession>A0A5S3PM14</accession>
<protein>
    <submittedName>
        <fullName evidence="2">Glycosyltransferase family 2 protein</fullName>
    </submittedName>
</protein>
<name>A0A5S3PM14_9RHOB</name>
<keyword evidence="3" id="KW-1185">Reference proteome</keyword>
<feature type="compositionally biased region" description="Basic and acidic residues" evidence="1">
    <location>
        <begin position="7"/>
        <end position="21"/>
    </location>
</feature>
<evidence type="ECO:0000313" key="3">
    <source>
        <dbReference type="Proteomes" id="UP000309550"/>
    </source>
</evidence>
<sequence length="371" mass="42312">MAFDAASDPRDSDRQTGEQKTRRMKLLSRLQARIGRSWRHARARASFRHIAGPRRFDLADDDAVVVVVVKDGAYHLPYFLDWHRGLGFNKFVIVDNLSRDTTLDIAKASPDTIVASCSADFSRLEPCIRYYANTLYTRGGWNLMVDVDELFEYPRAATVPLRMFLRNLNAQGATGVIAQMLDFFPRRFADLPPGIDFKAAVDRMDRFDLASIVHKEYDDPDIGFSYFMAQNTRASRRTNFMFGGIRAAVFGETCCLTKHPLFRHTADVIPGEHPHVSRPLHCADFTCLLRHYKFTGDYVARDLHRADHDRFDTDEYALRAARFRDRGVIEFHRETSVRYQGFDDLIARGFLVAPPPDSAPAPSSDTPYSTD</sequence>
<gene>
    <name evidence="2" type="ORF">FDT80_07515</name>
</gene>
<dbReference type="Pfam" id="PF13704">
    <property type="entry name" value="Glyco_tranf_2_4"/>
    <property type="match status" value="1"/>
</dbReference>
<dbReference type="AlphaFoldDB" id="A0A5S3PM14"/>
<feature type="region of interest" description="Disordered" evidence="1">
    <location>
        <begin position="1"/>
        <end position="22"/>
    </location>
</feature>
<organism evidence="2 3">
    <name type="scientific">Sulfitobacter sabulilitoris</name>
    <dbReference type="NCBI Taxonomy" id="2562655"/>
    <lineage>
        <taxon>Bacteria</taxon>
        <taxon>Pseudomonadati</taxon>
        <taxon>Pseudomonadota</taxon>
        <taxon>Alphaproteobacteria</taxon>
        <taxon>Rhodobacterales</taxon>
        <taxon>Roseobacteraceae</taxon>
        <taxon>Sulfitobacter</taxon>
    </lineage>
</organism>
<evidence type="ECO:0000256" key="1">
    <source>
        <dbReference type="SAM" id="MobiDB-lite"/>
    </source>
</evidence>
<dbReference type="GO" id="GO:0016740">
    <property type="term" value="F:transferase activity"/>
    <property type="evidence" value="ECO:0007669"/>
    <property type="project" value="UniProtKB-KW"/>
</dbReference>
<proteinExistence type="predicted"/>
<keyword evidence="2" id="KW-0808">Transferase</keyword>
<reference evidence="2 3" key="1">
    <citation type="submission" date="2019-05" db="EMBL/GenBank/DDBJ databases">
        <title>Sulfitobacter sabulilitoris sp. nov., isolated from a marine sand.</title>
        <authorList>
            <person name="Yoon J.-H."/>
        </authorList>
    </citation>
    <scope>NUCLEOTIDE SEQUENCE [LARGE SCALE GENOMIC DNA]</scope>
    <source>
        <strain evidence="2 3">HSMS-29</strain>
    </source>
</reference>
<comment type="caution">
    <text evidence="2">The sequence shown here is derived from an EMBL/GenBank/DDBJ whole genome shotgun (WGS) entry which is preliminary data.</text>
</comment>
<evidence type="ECO:0000313" key="2">
    <source>
        <dbReference type="EMBL" id="TMM55391.1"/>
    </source>
</evidence>
<dbReference type="EMBL" id="VANS01000001">
    <property type="protein sequence ID" value="TMM55391.1"/>
    <property type="molecule type" value="Genomic_DNA"/>
</dbReference>
<dbReference type="OrthoDB" id="928930at2"/>